<dbReference type="AlphaFoldDB" id="A0A0F8Z244"/>
<feature type="non-terminal residue" evidence="1">
    <location>
        <position position="1"/>
    </location>
</feature>
<name>A0A0F8Z244_9ZZZZ</name>
<reference evidence="1" key="1">
    <citation type="journal article" date="2015" name="Nature">
        <title>Complex archaea that bridge the gap between prokaryotes and eukaryotes.</title>
        <authorList>
            <person name="Spang A."/>
            <person name="Saw J.H."/>
            <person name="Jorgensen S.L."/>
            <person name="Zaremba-Niedzwiedzka K."/>
            <person name="Martijn J."/>
            <person name="Lind A.E."/>
            <person name="van Eijk R."/>
            <person name="Schleper C."/>
            <person name="Guy L."/>
            <person name="Ettema T.J."/>
        </authorList>
    </citation>
    <scope>NUCLEOTIDE SEQUENCE</scope>
</reference>
<proteinExistence type="predicted"/>
<evidence type="ECO:0000313" key="1">
    <source>
        <dbReference type="EMBL" id="KKK87718.1"/>
    </source>
</evidence>
<protein>
    <submittedName>
        <fullName evidence="1">Uncharacterized protein</fullName>
    </submittedName>
</protein>
<feature type="non-terminal residue" evidence="1">
    <location>
        <position position="422"/>
    </location>
</feature>
<organism evidence="1">
    <name type="scientific">marine sediment metagenome</name>
    <dbReference type="NCBI Taxonomy" id="412755"/>
    <lineage>
        <taxon>unclassified sequences</taxon>
        <taxon>metagenomes</taxon>
        <taxon>ecological metagenomes</taxon>
    </lineage>
</organism>
<comment type="caution">
    <text evidence="1">The sequence shown here is derived from an EMBL/GenBank/DDBJ whole genome shotgun (WGS) entry which is preliminary data.</text>
</comment>
<sequence>LKKLKKSKEYDFYRLVFCKITEEDFAILYSDTSSRPNAAVNSLVASIILMYHNNWTTEKLFDCIDFDLLTRTALGLDTLEQTPFCPATFFNFQNRLLSHFVATGENLIERVFDSLTQQQLKTLKIKTNIQRSDSFMAMSNIRSYSRTQLLVEMLIRLYRVLSDEDKVRFNDILAPYIKQSSGQYIYNLQRQQIPHEQEKLGQLYHKLYEALKESYRDFEVFSIFERVYTEHFTVVKDKVQVKPNEELKGSMLQSPDDIDATYRRKQGRHYRGQSVNVTETANPENDVNLITDVAVCSNDTDDSKILNERLEPIKEKTPDLNELHTDGAYGSEDNDKKMEELEITHVQTAVRGRKAEVSMEIEEVSDGQYTVKCPHQSVSSQKTKTRYKACFDVEICKQCPLSKNCPAKQQSDKRTYYFDRSD</sequence>
<gene>
    <name evidence="1" type="ORF">LCGC14_2750440</name>
</gene>
<accession>A0A0F8Z244</accession>
<dbReference type="EMBL" id="LAZR01050276">
    <property type="protein sequence ID" value="KKK87718.1"/>
    <property type="molecule type" value="Genomic_DNA"/>
</dbReference>